<reference evidence="1" key="1">
    <citation type="journal article" date="2023" name="G3 (Bethesda)">
        <title>Whole genome assembly and annotation of the endangered Caribbean coral Acropora cervicornis.</title>
        <authorList>
            <person name="Selwyn J.D."/>
            <person name="Vollmer S.V."/>
        </authorList>
    </citation>
    <scope>NUCLEOTIDE SEQUENCE</scope>
    <source>
        <strain evidence="1">K2</strain>
    </source>
</reference>
<organism evidence="1 2">
    <name type="scientific">Acropora cervicornis</name>
    <name type="common">Staghorn coral</name>
    <dbReference type="NCBI Taxonomy" id="6130"/>
    <lineage>
        <taxon>Eukaryota</taxon>
        <taxon>Metazoa</taxon>
        <taxon>Cnidaria</taxon>
        <taxon>Anthozoa</taxon>
        <taxon>Hexacorallia</taxon>
        <taxon>Scleractinia</taxon>
        <taxon>Astrocoeniina</taxon>
        <taxon>Acroporidae</taxon>
        <taxon>Acropora</taxon>
    </lineage>
</organism>
<name>A0AAD9QMQ6_ACRCE</name>
<sequence>MAVGSQTFCEICIANDIYRTTGKEKWLNSYQSLSFLSFQRFSVFFSHLLNFFFYKEHGTTLFSDSSFPRKECASLTAVSDNPKEWSSTESFCTSSALSSLLTSCCNNVISSKSLSISGLFVLLVMREVVSDPVRLVLFVSPIIRALCQLIPVLAILTSFSKWRRKVEYNCLLSLLWTKISRSEARQTLRSKVLKAKHLRDSENSNPGKAPLDGINKHHVKKITISVKLNLSLEALYELEVSKPLTTSNLQKRHSRELIRHWLCKQSPNHSSGQVAVHLLTVCQLSRTLQRTQTMFIHNGVNALKEHEKLLFRSTHARLDEFIVD</sequence>
<protein>
    <submittedName>
        <fullName evidence="1">Uncharacterized protein</fullName>
    </submittedName>
</protein>
<keyword evidence="2" id="KW-1185">Reference proteome</keyword>
<dbReference type="EMBL" id="JARQWQ010000024">
    <property type="protein sequence ID" value="KAK2563796.1"/>
    <property type="molecule type" value="Genomic_DNA"/>
</dbReference>
<reference evidence="1" key="2">
    <citation type="journal article" date="2023" name="Science">
        <title>Genomic signatures of disease resistance in endangered staghorn corals.</title>
        <authorList>
            <person name="Vollmer S.V."/>
            <person name="Selwyn J.D."/>
            <person name="Despard B.A."/>
            <person name="Roesel C.L."/>
        </authorList>
    </citation>
    <scope>NUCLEOTIDE SEQUENCE</scope>
    <source>
        <strain evidence="1">K2</strain>
    </source>
</reference>
<dbReference type="AlphaFoldDB" id="A0AAD9QMQ6"/>
<gene>
    <name evidence="1" type="ORF">P5673_012800</name>
</gene>
<accession>A0AAD9QMQ6</accession>
<dbReference type="Proteomes" id="UP001249851">
    <property type="component" value="Unassembled WGS sequence"/>
</dbReference>
<proteinExistence type="predicted"/>
<comment type="caution">
    <text evidence="1">The sequence shown here is derived from an EMBL/GenBank/DDBJ whole genome shotgun (WGS) entry which is preliminary data.</text>
</comment>
<evidence type="ECO:0000313" key="1">
    <source>
        <dbReference type="EMBL" id="KAK2563796.1"/>
    </source>
</evidence>
<evidence type="ECO:0000313" key="2">
    <source>
        <dbReference type="Proteomes" id="UP001249851"/>
    </source>
</evidence>